<dbReference type="Pfam" id="PF09206">
    <property type="entry name" value="ArabFuran-catal"/>
    <property type="match status" value="1"/>
</dbReference>
<name>A0A495X8M1_9PSEU</name>
<dbReference type="Pfam" id="PF00652">
    <property type="entry name" value="Ricin_B_lectin"/>
    <property type="match status" value="1"/>
</dbReference>
<dbReference type="PANTHER" id="PTHR39447">
    <property type="entry name" value="ALPHA-L-ARABINOFURANOSIDASE B"/>
    <property type="match status" value="1"/>
</dbReference>
<dbReference type="GO" id="GO:0030246">
    <property type="term" value="F:carbohydrate binding"/>
    <property type="evidence" value="ECO:0007669"/>
    <property type="project" value="UniProtKB-KW"/>
</dbReference>
<dbReference type="InterPro" id="IPR015289">
    <property type="entry name" value="A-L-arabinofuranosidase_B_cat"/>
</dbReference>
<keyword evidence="3" id="KW-0732">Signal</keyword>
<dbReference type="AlphaFoldDB" id="A0A495X8M1"/>
<dbReference type="GO" id="GO:0031221">
    <property type="term" value="P:arabinan metabolic process"/>
    <property type="evidence" value="ECO:0007669"/>
    <property type="project" value="InterPro"/>
</dbReference>
<dbReference type="InterPro" id="IPR038964">
    <property type="entry name" value="ABFB"/>
</dbReference>
<dbReference type="GO" id="GO:0019566">
    <property type="term" value="P:arabinose metabolic process"/>
    <property type="evidence" value="ECO:0007669"/>
    <property type="project" value="InterPro"/>
</dbReference>
<gene>
    <name evidence="5" type="ORF">DFJ66_1065</name>
</gene>
<proteinExistence type="predicted"/>
<evidence type="ECO:0000313" key="5">
    <source>
        <dbReference type="EMBL" id="RKT67888.1"/>
    </source>
</evidence>
<organism evidence="5 6">
    <name type="scientific">Saccharothrix variisporea</name>
    <dbReference type="NCBI Taxonomy" id="543527"/>
    <lineage>
        <taxon>Bacteria</taxon>
        <taxon>Bacillati</taxon>
        <taxon>Actinomycetota</taxon>
        <taxon>Actinomycetes</taxon>
        <taxon>Pseudonocardiales</taxon>
        <taxon>Pseudonocardiaceae</taxon>
        <taxon>Saccharothrix</taxon>
    </lineage>
</organism>
<feature type="active site" description="Nucleophile" evidence="1">
    <location>
        <position position="229"/>
    </location>
</feature>
<evidence type="ECO:0000313" key="6">
    <source>
        <dbReference type="Proteomes" id="UP000272729"/>
    </source>
</evidence>
<dbReference type="CDD" id="cd23418">
    <property type="entry name" value="beta-trefoil_Ricin_XLN-like"/>
    <property type="match status" value="1"/>
</dbReference>
<keyword evidence="6" id="KW-1185">Reference proteome</keyword>
<feature type="chain" id="PRO_5019752087" evidence="3">
    <location>
        <begin position="23"/>
        <end position="484"/>
    </location>
</feature>
<dbReference type="SMART" id="SM00458">
    <property type="entry name" value="RICIN"/>
    <property type="match status" value="1"/>
</dbReference>
<protein>
    <submittedName>
        <fullName evidence="5">Ricin-type beta-trefoil lectin protein</fullName>
    </submittedName>
</protein>
<feature type="signal peptide" evidence="3">
    <location>
        <begin position="1"/>
        <end position="22"/>
    </location>
</feature>
<dbReference type="InterPro" id="IPR000772">
    <property type="entry name" value="Ricin_B_lectin"/>
</dbReference>
<evidence type="ECO:0000259" key="4">
    <source>
        <dbReference type="SMART" id="SM00458"/>
    </source>
</evidence>
<feature type="disulfide bond" evidence="2">
    <location>
        <begin position="88"/>
        <end position="93"/>
    </location>
</feature>
<feature type="disulfide bond" evidence="2">
    <location>
        <begin position="184"/>
        <end position="185"/>
    </location>
</feature>
<keyword evidence="5" id="KW-0430">Lectin</keyword>
<dbReference type="InterPro" id="IPR035992">
    <property type="entry name" value="Ricin_B-like_lectins"/>
</dbReference>
<evidence type="ECO:0000256" key="1">
    <source>
        <dbReference type="PIRSR" id="PIRSR638964-1"/>
    </source>
</evidence>
<feature type="active site" description="Proton donor" evidence="1">
    <location>
        <position position="304"/>
    </location>
</feature>
<accession>A0A495X8M1</accession>
<dbReference type="Gene3D" id="2.80.10.50">
    <property type="match status" value="2"/>
</dbReference>
<evidence type="ECO:0000256" key="2">
    <source>
        <dbReference type="PIRSR" id="PIRSR638964-3"/>
    </source>
</evidence>
<dbReference type="PANTHER" id="PTHR39447:SF2">
    <property type="entry name" value="ALPHA-L-ARABINOFURANOSIDASE B"/>
    <property type="match status" value="1"/>
</dbReference>
<dbReference type="Proteomes" id="UP000272729">
    <property type="component" value="Unassembled WGS sequence"/>
</dbReference>
<keyword evidence="2" id="KW-1015">Disulfide bond</keyword>
<dbReference type="SUPFAM" id="SSF50370">
    <property type="entry name" value="Ricin B-like lectins"/>
    <property type="match status" value="1"/>
</dbReference>
<dbReference type="EMBL" id="RBXR01000001">
    <property type="protein sequence ID" value="RKT67888.1"/>
    <property type="molecule type" value="Genomic_DNA"/>
</dbReference>
<comment type="caution">
    <text evidence="5">The sequence shown here is derived from an EMBL/GenBank/DDBJ whole genome shotgun (WGS) entry which is preliminary data.</text>
</comment>
<dbReference type="SUPFAM" id="SSF49899">
    <property type="entry name" value="Concanavalin A-like lectins/glucanases"/>
    <property type="match status" value="1"/>
</dbReference>
<evidence type="ECO:0000256" key="3">
    <source>
        <dbReference type="SAM" id="SignalP"/>
    </source>
</evidence>
<dbReference type="Gene3D" id="2.60.120.200">
    <property type="match status" value="1"/>
</dbReference>
<feature type="domain" description="Ricin B lectin" evidence="4">
    <location>
        <begin position="355"/>
        <end position="484"/>
    </location>
</feature>
<sequence>MLVLCAAALSVDATTWTTPVSAATTGPCDIYAAGGTPCVAAHSTTRALYGTYSGKLYQVRRSSDNTTRDISVSTAGGNADVAPQDAFCAGSTCVITVVYDQSGRGNDLWYQGSTVVPGSSQSRPAVATTESLKMGGSSGSKAYSLYINPGNSYWRDGHLTGVPTGAQPEGMYMVTSGQHVNSGCCFDYGNSETTRSADAAGAMDAINFSTQCWFGGCQGTGPWVQADLEWGLYPGGSQQWNPNQKAFPQKFVTAMLKNNGTSRFAIKGSDAQAGTLTTLYDGALPNGYSPMKKQGAIILGSGGDCCKPGGGANLSAGTFYEGAMVAGYPTDATEAAVQANIVAAGYATEAPPAGGGAVRGVGSGKCLDVQNGSTALGAQVQIWDCQGSAGQTWTRTAAGELTVFSGGNLRCLDAYGAGTSAGTRVATWSCNGQANQRWNVNADGSIRGAQSGLCLDVSGASTANGAVVQLWTCHGGTNQRWTLS</sequence>
<dbReference type="GO" id="GO:0045490">
    <property type="term" value="P:pectin catabolic process"/>
    <property type="evidence" value="ECO:0007669"/>
    <property type="project" value="TreeGrafter"/>
</dbReference>
<dbReference type="InterPro" id="IPR013320">
    <property type="entry name" value="ConA-like_dom_sf"/>
</dbReference>
<reference evidence="5 6" key="1">
    <citation type="submission" date="2018-10" db="EMBL/GenBank/DDBJ databases">
        <title>Sequencing the genomes of 1000 actinobacteria strains.</title>
        <authorList>
            <person name="Klenk H.-P."/>
        </authorList>
    </citation>
    <scope>NUCLEOTIDE SEQUENCE [LARGE SCALE GENOMIC DNA]</scope>
    <source>
        <strain evidence="5 6">DSM 43911</strain>
    </source>
</reference>
<dbReference type="PROSITE" id="PS50231">
    <property type="entry name" value="RICIN_B_LECTIN"/>
    <property type="match status" value="1"/>
</dbReference>
<dbReference type="GO" id="GO:0046556">
    <property type="term" value="F:alpha-L-arabinofuranosidase activity"/>
    <property type="evidence" value="ECO:0007669"/>
    <property type="project" value="InterPro"/>
</dbReference>
<feature type="disulfide bond" evidence="2">
    <location>
        <begin position="28"/>
        <end position="38"/>
    </location>
</feature>